<dbReference type="Pfam" id="PF13714">
    <property type="entry name" value="PEP_mutase"/>
    <property type="match status" value="1"/>
</dbReference>
<accession>A0A7V8SX45</accession>
<protein>
    <submittedName>
        <fullName evidence="1">Isocitrate lyase/phosphoenolpyruvate mutase family protein</fullName>
    </submittedName>
</protein>
<dbReference type="GO" id="GO:0016829">
    <property type="term" value="F:lyase activity"/>
    <property type="evidence" value="ECO:0007669"/>
    <property type="project" value="UniProtKB-KW"/>
</dbReference>
<keyword evidence="2" id="KW-1185">Reference proteome</keyword>
<gene>
    <name evidence="1" type="ORF">HRJ53_12980</name>
</gene>
<sequence length="286" mass="30682">MNIREQAQKAEQFRKLHHGPRLLLLPNAWDVVSARILEECGHPAIATSSAAVAFSLGYPDGQRISREEMLEVAGRIARAVDVPVTADLEAGYGTTPKDMVETVEAAIEAGVIGMNLEDVTGDEEGSCVDLPLQAEKIRAVSDAAKALGVPFVLNARTDIYLMSIGPEATRFERTAERLRAYRDAGASCLFAPGVYDRETIAKLVKAVEAPVNILANPACPPIAELEKIGVARVSAGSGIMRAALGLVRRIGKEMIESRSCETMFAGSIPHAELNRMMMRRASGANA</sequence>
<dbReference type="AlphaFoldDB" id="A0A7V8SX45"/>
<proteinExistence type="predicted"/>
<name>A0A7V8SX45_9BACT</name>
<dbReference type="Proteomes" id="UP000567293">
    <property type="component" value="Unassembled WGS sequence"/>
</dbReference>
<dbReference type="Gene3D" id="3.20.20.60">
    <property type="entry name" value="Phosphoenolpyruvate-binding domains"/>
    <property type="match status" value="1"/>
</dbReference>
<evidence type="ECO:0000313" key="1">
    <source>
        <dbReference type="EMBL" id="MBA0085905.1"/>
    </source>
</evidence>
<comment type="caution">
    <text evidence="1">The sequence shown here is derived from an EMBL/GenBank/DDBJ whole genome shotgun (WGS) entry which is preliminary data.</text>
</comment>
<dbReference type="CDD" id="cd00377">
    <property type="entry name" value="ICL_PEPM"/>
    <property type="match status" value="1"/>
</dbReference>
<evidence type="ECO:0000313" key="2">
    <source>
        <dbReference type="Proteomes" id="UP000567293"/>
    </source>
</evidence>
<dbReference type="InterPro" id="IPR040442">
    <property type="entry name" value="Pyrv_kinase-like_dom_sf"/>
</dbReference>
<reference evidence="1" key="1">
    <citation type="submission" date="2020-06" db="EMBL/GenBank/DDBJ databases">
        <title>Legume-microbial interactions unlock mineral nutrients during tropical forest succession.</title>
        <authorList>
            <person name="Epihov D.Z."/>
        </authorList>
    </citation>
    <scope>NUCLEOTIDE SEQUENCE [LARGE SCALE GENOMIC DNA]</scope>
    <source>
        <strain evidence="1">Pan2503</strain>
    </source>
</reference>
<dbReference type="SUPFAM" id="SSF51621">
    <property type="entry name" value="Phosphoenolpyruvate/pyruvate domain"/>
    <property type="match status" value="1"/>
</dbReference>
<organism evidence="1 2">
    <name type="scientific">Candidatus Acidiferrum panamense</name>
    <dbReference type="NCBI Taxonomy" id="2741543"/>
    <lineage>
        <taxon>Bacteria</taxon>
        <taxon>Pseudomonadati</taxon>
        <taxon>Acidobacteriota</taxon>
        <taxon>Terriglobia</taxon>
        <taxon>Candidatus Acidiferrales</taxon>
        <taxon>Candidatus Acidiferrum</taxon>
    </lineage>
</organism>
<dbReference type="EMBL" id="JACDQQ010001259">
    <property type="protein sequence ID" value="MBA0085905.1"/>
    <property type="molecule type" value="Genomic_DNA"/>
</dbReference>
<dbReference type="InterPro" id="IPR039556">
    <property type="entry name" value="ICL/PEPM"/>
</dbReference>
<dbReference type="InterPro" id="IPR015813">
    <property type="entry name" value="Pyrv/PenolPyrv_kinase-like_dom"/>
</dbReference>
<keyword evidence="1" id="KW-0456">Lyase</keyword>
<dbReference type="PANTHER" id="PTHR42905:SF16">
    <property type="entry name" value="CARBOXYPHOSPHONOENOLPYRUVATE PHOSPHONOMUTASE-LIKE PROTEIN (AFU_ORTHOLOGUE AFUA_5G07230)"/>
    <property type="match status" value="1"/>
</dbReference>
<dbReference type="PANTHER" id="PTHR42905">
    <property type="entry name" value="PHOSPHOENOLPYRUVATE CARBOXYLASE"/>
    <property type="match status" value="1"/>
</dbReference>